<dbReference type="GO" id="GO:0005634">
    <property type="term" value="C:nucleus"/>
    <property type="evidence" value="ECO:0007669"/>
    <property type="project" value="UniProtKB-SubCell"/>
</dbReference>
<feature type="compositionally biased region" description="Polar residues" evidence="2">
    <location>
        <begin position="81"/>
        <end position="93"/>
    </location>
</feature>
<dbReference type="OrthoDB" id="5803771at2759"/>
<dbReference type="PROSITE" id="PS51031">
    <property type="entry name" value="BESS"/>
    <property type="match status" value="1"/>
</dbReference>
<name>A0A9Q9WTM9_CYPCA</name>
<dbReference type="AlphaFoldDB" id="A0A9Q9WTM9"/>
<evidence type="ECO:0000256" key="2">
    <source>
        <dbReference type="SAM" id="MobiDB-lite"/>
    </source>
</evidence>
<sequence>MSFLLPHLNPRSSRCSLDPIQPLEDTQDPIDLSAIEEDVGCTATPTSQRCNTPTPPSEPITSTPHSRASPTPAHPRIQAILSETRQSTQSQTRPARDRRRQVVPEVEQQLLDIISIPTSNVPPHVPTVQEEMYYFALSLVPRLNRLSREAQAQAQTNFLTFLTELEDRQLAQMNTPGPIRGSQSSTSTAFHPYSPTLQARSQYHPVPPQDDPPRTFLENLSDPLPHSYHNF</sequence>
<proteinExistence type="predicted"/>
<feature type="region of interest" description="Disordered" evidence="2">
    <location>
        <begin position="173"/>
        <end position="231"/>
    </location>
</feature>
<comment type="subcellular location">
    <subcellularLocation>
        <location evidence="1">Nucleus</location>
    </subcellularLocation>
</comment>
<dbReference type="GeneID" id="122138832"/>
<evidence type="ECO:0000256" key="1">
    <source>
        <dbReference type="PROSITE-ProRule" id="PRU00371"/>
    </source>
</evidence>
<reference evidence="4" key="1">
    <citation type="submission" date="2025-08" db="UniProtKB">
        <authorList>
            <consortium name="RefSeq"/>
        </authorList>
    </citation>
    <scope>IDENTIFICATION</scope>
    <source>
        <tissue evidence="4">Muscle</tissue>
    </source>
</reference>
<keyword evidence="1" id="KW-0539">Nucleus</keyword>
<evidence type="ECO:0000259" key="3">
    <source>
        <dbReference type="PROSITE" id="PS51031"/>
    </source>
</evidence>
<dbReference type="GO" id="GO:0003677">
    <property type="term" value="F:DNA binding"/>
    <property type="evidence" value="ECO:0007669"/>
    <property type="project" value="InterPro"/>
</dbReference>
<dbReference type="KEGG" id="ccar:122138832"/>
<feature type="compositionally biased region" description="Polar residues" evidence="2">
    <location>
        <begin position="173"/>
        <end position="201"/>
    </location>
</feature>
<gene>
    <name evidence="4" type="primary">LOC122138832</name>
</gene>
<feature type="domain" description="BESS" evidence="3">
    <location>
        <begin position="129"/>
        <end position="168"/>
    </location>
</feature>
<dbReference type="InterPro" id="IPR004210">
    <property type="entry name" value="BESS_motif"/>
</dbReference>
<accession>A0A9Q9WTM9</accession>
<feature type="region of interest" description="Disordered" evidence="2">
    <location>
        <begin position="1"/>
        <end position="102"/>
    </location>
</feature>
<dbReference type="RefSeq" id="XP_042589384.1">
    <property type="nucleotide sequence ID" value="XM_042733450.1"/>
</dbReference>
<organism evidence="4">
    <name type="scientific">Cyprinus carpio</name>
    <name type="common">Common carp</name>
    <dbReference type="NCBI Taxonomy" id="7962"/>
    <lineage>
        <taxon>Eukaryota</taxon>
        <taxon>Metazoa</taxon>
        <taxon>Chordata</taxon>
        <taxon>Craniata</taxon>
        <taxon>Vertebrata</taxon>
        <taxon>Euteleostomi</taxon>
        <taxon>Actinopterygii</taxon>
        <taxon>Neopterygii</taxon>
        <taxon>Teleostei</taxon>
        <taxon>Ostariophysi</taxon>
        <taxon>Cypriniformes</taxon>
        <taxon>Cyprinidae</taxon>
        <taxon>Cyprininae</taxon>
        <taxon>Cyprinus</taxon>
    </lineage>
</organism>
<dbReference type="Proteomes" id="UP001155660">
    <property type="component" value="Chromosome A3"/>
</dbReference>
<protein>
    <submittedName>
        <fullName evidence="4">Uncharacterized protein LOC122138832</fullName>
    </submittedName>
</protein>
<evidence type="ECO:0000313" key="4">
    <source>
        <dbReference type="RefSeq" id="XP_042589384.1"/>
    </source>
</evidence>